<protein>
    <submittedName>
        <fullName evidence="2">Uncharacterized protein</fullName>
    </submittedName>
</protein>
<sequence>MNKIINLLITDYVFALFVFGFLFFILLWIFFISLYIYTNIYLKEICKIVYKDEKKFKRLMEPFDFFYLSMLPSAYWKEILNIKFDTSFKARYGNNVYQKIGDSQLNELLKSYPVFFYLHYLVILSGILGTCLLLLGVGLEKYIF</sequence>
<keyword evidence="1" id="KW-0472">Membrane</keyword>
<feature type="transmembrane region" description="Helical" evidence="1">
    <location>
        <begin position="117"/>
        <end position="139"/>
    </location>
</feature>
<gene>
    <name evidence="2" type="ORF">F889_02425</name>
</gene>
<evidence type="ECO:0000256" key="1">
    <source>
        <dbReference type="SAM" id="Phobius"/>
    </source>
</evidence>
<reference evidence="2 3" key="1">
    <citation type="submission" date="2013-02" db="EMBL/GenBank/DDBJ databases">
        <title>The Genome Sequence of Acinetobacter sp. NIPH 1859.</title>
        <authorList>
            <consortium name="The Broad Institute Genome Sequencing Platform"/>
            <consortium name="The Broad Institute Genome Sequencing Center for Infectious Disease"/>
            <person name="Cerqueira G."/>
            <person name="Feldgarden M."/>
            <person name="Courvalin P."/>
            <person name="Perichon B."/>
            <person name="Grillot-Courvalin C."/>
            <person name="Clermont D."/>
            <person name="Rocha E."/>
            <person name="Yoon E.-J."/>
            <person name="Nemec A."/>
            <person name="Walker B."/>
            <person name="Young S.K."/>
            <person name="Zeng Q."/>
            <person name="Gargeya S."/>
            <person name="Fitzgerald M."/>
            <person name="Haas B."/>
            <person name="Abouelleil A."/>
            <person name="Alvarado L."/>
            <person name="Arachchi H.M."/>
            <person name="Berlin A.M."/>
            <person name="Chapman S.B."/>
            <person name="Dewar J."/>
            <person name="Goldberg J."/>
            <person name="Griggs A."/>
            <person name="Gujja S."/>
            <person name="Hansen M."/>
            <person name="Howarth C."/>
            <person name="Imamovic A."/>
            <person name="Larimer J."/>
            <person name="McCowan C."/>
            <person name="Murphy C."/>
            <person name="Neiman D."/>
            <person name="Pearson M."/>
            <person name="Priest M."/>
            <person name="Roberts A."/>
            <person name="Saif S."/>
            <person name="Shea T."/>
            <person name="Sisk P."/>
            <person name="Sykes S."/>
            <person name="Wortman J."/>
            <person name="Nusbaum C."/>
            <person name="Birren B."/>
        </authorList>
    </citation>
    <scope>NUCLEOTIDE SEQUENCE [LARGE SCALE GENOMIC DNA]</scope>
    <source>
        <strain evidence="2 3">NIPH 1859</strain>
    </source>
</reference>
<proteinExistence type="predicted"/>
<evidence type="ECO:0000313" key="2">
    <source>
        <dbReference type="EMBL" id="ENX33762.1"/>
    </source>
</evidence>
<dbReference type="HOGENOM" id="CLU_149121_0_0_6"/>
<organism evidence="2 3">
    <name type="scientific">Acinetobacter colistiniresistens</name>
    <dbReference type="NCBI Taxonomy" id="280145"/>
    <lineage>
        <taxon>Bacteria</taxon>
        <taxon>Pseudomonadati</taxon>
        <taxon>Pseudomonadota</taxon>
        <taxon>Gammaproteobacteria</taxon>
        <taxon>Moraxellales</taxon>
        <taxon>Moraxellaceae</taxon>
        <taxon>Acinetobacter</taxon>
    </lineage>
</organism>
<keyword evidence="1" id="KW-1133">Transmembrane helix</keyword>
<dbReference type="RefSeq" id="WP_005274520.1">
    <property type="nucleotide sequence ID" value="NZ_KB850195.1"/>
</dbReference>
<keyword evidence="1" id="KW-0812">Transmembrane</keyword>
<dbReference type="EMBL" id="APRZ01000017">
    <property type="protein sequence ID" value="ENX33762.1"/>
    <property type="molecule type" value="Genomic_DNA"/>
</dbReference>
<accession>N9R3M6</accession>
<keyword evidence="3" id="KW-1185">Reference proteome</keyword>
<dbReference type="AlphaFoldDB" id="N9R3M6"/>
<comment type="caution">
    <text evidence="2">The sequence shown here is derived from an EMBL/GenBank/DDBJ whole genome shotgun (WGS) entry which is preliminary data.</text>
</comment>
<dbReference type="Proteomes" id="UP000013009">
    <property type="component" value="Unassembled WGS sequence"/>
</dbReference>
<feature type="transmembrane region" description="Helical" evidence="1">
    <location>
        <begin position="12"/>
        <end position="38"/>
    </location>
</feature>
<evidence type="ECO:0000313" key="3">
    <source>
        <dbReference type="Proteomes" id="UP000013009"/>
    </source>
</evidence>
<name>N9R3M6_9GAMM</name>